<dbReference type="AlphaFoldDB" id="A0A1S9UN16"/>
<gene>
    <name evidence="2" type="ORF">BW892_15780</name>
</gene>
<dbReference type="InterPro" id="IPR015943">
    <property type="entry name" value="WD40/YVTN_repeat-like_dom_sf"/>
</dbReference>
<evidence type="ECO:0000256" key="1">
    <source>
        <dbReference type="ARBA" id="ARBA00005564"/>
    </source>
</evidence>
<comment type="similarity">
    <text evidence="1">Belongs to the cycloisomerase 2 family.</text>
</comment>
<dbReference type="InterPro" id="IPR050282">
    <property type="entry name" value="Cycloisomerase_2"/>
</dbReference>
<dbReference type="EMBL" id="MUAL01000028">
    <property type="protein sequence ID" value="OOR23617.1"/>
    <property type="molecule type" value="Genomic_DNA"/>
</dbReference>
<proteinExistence type="inferred from homology"/>
<dbReference type="SUPFAM" id="SSF51004">
    <property type="entry name" value="C-terminal (heme d1) domain of cytochrome cd1-nitrite reductase"/>
    <property type="match status" value="1"/>
</dbReference>
<dbReference type="FunFam" id="2.130.10.10:FF:000306">
    <property type="entry name" value="3-carboxymuconate cyclase"/>
    <property type="match status" value="1"/>
</dbReference>
<evidence type="ECO:0000313" key="2">
    <source>
        <dbReference type="EMBL" id="OOR23617.1"/>
    </source>
</evidence>
<organism evidence="2 3">
    <name type="scientific">Bacillus cereus</name>
    <dbReference type="NCBI Taxonomy" id="1396"/>
    <lineage>
        <taxon>Bacteria</taxon>
        <taxon>Bacillati</taxon>
        <taxon>Bacillota</taxon>
        <taxon>Bacilli</taxon>
        <taxon>Bacillales</taxon>
        <taxon>Bacillaceae</taxon>
        <taxon>Bacillus</taxon>
        <taxon>Bacillus cereus group</taxon>
    </lineage>
</organism>
<accession>A0A1S9UN16</accession>
<reference evidence="2 3" key="1">
    <citation type="submission" date="2017-01" db="EMBL/GenBank/DDBJ databases">
        <title>Bacillus cereus isolates.</title>
        <authorList>
            <person name="Beno S.M."/>
        </authorList>
    </citation>
    <scope>NUCLEOTIDE SEQUENCE [LARGE SCALE GENOMIC DNA]</scope>
    <source>
        <strain evidence="2 3">FSL M7-1219</strain>
    </source>
</reference>
<name>A0A1S9UN16_BACCE</name>
<protein>
    <submittedName>
        <fullName evidence="2">6-phosphogluconolactonase</fullName>
    </submittedName>
</protein>
<evidence type="ECO:0000313" key="3">
    <source>
        <dbReference type="Proteomes" id="UP000191124"/>
    </source>
</evidence>
<dbReference type="PANTHER" id="PTHR30344:SF1">
    <property type="entry name" value="6-PHOSPHOGLUCONOLACTONASE"/>
    <property type="match status" value="1"/>
</dbReference>
<dbReference type="GO" id="GO:0005829">
    <property type="term" value="C:cytosol"/>
    <property type="evidence" value="ECO:0007669"/>
    <property type="project" value="TreeGrafter"/>
</dbReference>
<dbReference type="PANTHER" id="PTHR30344">
    <property type="entry name" value="6-PHOSPHOGLUCONOLACTONASE-RELATED"/>
    <property type="match status" value="1"/>
</dbReference>
<sequence>MSKNQYHGYIGTYTKVDSKGIYKFILDTNIGKIKGIELAAHIGSPTYVTISHDNEYLYSVAKDNGLGGIASFSIHNKSGNLNSINMQVFEGASPCYVSVNRENSIVVAANYHKGTVESYLVKKDNGSLNVAKAIVEHKGSGLNKERQEKAHAHYMDFTPDEKYVVAVDLGIDRLITYKESDGGLMEAACLSVKPGSGPRHLVFHPNKHLAYVMTELSSEIIVLQYDAQSGSFKEKQYISALPEEYSEESYGSAIYISSDGKFVYAANRGHNSIVVFRVNEHNGELTFVETVSTEGDWPRDFSLDPTERFLIAANEKSNTLTLFTRNEFTGKLTLVQTGINVPEPVCVKFLHVKK</sequence>
<dbReference type="Pfam" id="PF10282">
    <property type="entry name" value="Lactonase"/>
    <property type="match status" value="1"/>
</dbReference>
<dbReference type="GO" id="GO:0017057">
    <property type="term" value="F:6-phosphogluconolactonase activity"/>
    <property type="evidence" value="ECO:0007669"/>
    <property type="project" value="TreeGrafter"/>
</dbReference>
<dbReference type="RefSeq" id="WP_078180959.1">
    <property type="nucleotide sequence ID" value="NZ_MUAL01000028.1"/>
</dbReference>
<dbReference type="InterPro" id="IPR011048">
    <property type="entry name" value="Haem_d1_sf"/>
</dbReference>
<comment type="caution">
    <text evidence="2">The sequence shown here is derived from an EMBL/GenBank/DDBJ whole genome shotgun (WGS) entry which is preliminary data.</text>
</comment>
<dbReference type="InterPro" id="IPR019405">
    <property type="entry name" value="Lactonase_7-beta_prop"/>
</dbReference>
<dbReference type="Gene3D" id="2.130.10.10">
    <property type="entry name" value="YVTN repeat-like/Quinoprotein amine dehydrogenase"/>
    <property type="match status" value="1"/>
</dbReference>
<dbReference type="Proteomes" id="UP000191124">
    <property type="component" value="Unassembled WGS sequence"/>
</dbReference>